<feature type="compositionally biased region" description="Basic residues" evidence="5">
    <location>
        <begin position="117"/>
        <end position="126"/>
    </location>
</feature>
<dbReference type="HOGENOM" id="CLU_355429_0_0_1"/>
<dbReference type="Proteomes" id="UP000001514">
    <property type="component" value="Unassembled WGS sequence"/>
</dbReference>
<dbReference type="InterPro" id="IPR009057">
    <property type="entry name" value="Homeodomain-like_sf"/>
</dbReference>
<dbReference type="SUPFAM" id="SSF46689">
    <property type="entry name" value="Homeodomain-like"/>
    <property type="match status" value="1"/>
</dbReference>
<dbReference type="Pfam" id="PF25826">
    <property type="entry name" value="DUF7952"/>
    <property type="match status" value="1"/>
</dbReference>
<evidence type="ECO:0000256" key="3">
    <source>
        <dbReference type="ARBA" id="ARBA00023163"/>
    </source>
</evidence>
<evidence type="ECO:0000313" key="8">
    <source>
        <dbReference type="Proteomes" id="UP000001514"/>
    </source>
</evidence>
<dbReference type="PANTHER" id="PTHR13859:SF11">
    <property type="entry name" value="GRUNGE, ISOFORM J"/>
    <property type="match status" value="1"/>
</dbReference>
<organism evidence="8">
    <name type="scientific">Selaginella moellendorffii</name>
    <name type="common">Spikemoss</name>
    <dbReference type="NCBI Taxonomy" id="88036"/>
    <lineage>
        <taxon>Eukaryota</taxon>
        <taxon>Viridiplantae</taxon>
        <taxon>Streptophyta</taxon>
        <taxon>Embryophyta</taxon>
        <taxon>Tracheophyta</taxon>
        <taxon>Lycopodiopsida</taxon>
        <taxon>Selaginellales</taxon>
        <taxon>Selaginellaceae</taxon>
        <taxon>Selaginella</taxon>
    </lineage>
</organism>
<dbReference type="InParanoid" id="D8QUM4"/>
<feature type="region of interest" description="Disordered" evidence="5">
    <location>
        <begin position="92"/>
        <end position="126"/>
    </location>
</feature>
<proteinExistence type="predicted"/>
<feature type="domain" description="SANT" evidence="6">
    <location>
        <begin position="152"/>
        <end position="203"/>
    </location>
</feature>
<feature type="compositionally biased region" description="Basic and acidic residues" evidence="5">
    <location>
        <begin position="474"/>
        <end position="499"/>
    </location>
</feature>
<reference evidence="7 8" key="1">
    <citation type="journal article" date="2011" name="Science">
        <title>The Selaginella genome identifies genetic changes associated with the evolution of vascular plants.</title>
        <authorList>
            <person name="Banks J.A."/>
            <person name="Nishiyama T."/>
            <person name="Hasebe M."/>
            <person name="Bowman J.L."/>
            <person name="Gribskov M."/>
            <person name="dePamphilis C."/>
            <person name="Albert V.A."/>
            <person name="Aono N."/>
            <person name="Aoyama T."/>
            <person name="Ambrose B.A."/>
            <person name="Ashton N.W."/>
            <person name="Axtell M.J."/>
            <person name="Barker E."/>
            <person name="Barker M.S."/>
            <person name="Bennetzen J.L."/>
            <person name="Bonawitz N.D."/>
            <person name="Chapple C."/>
            <person name="Cheng C."/>
            <person name="Correa L.G."/>
            <person name="Dacre M."/>
            <person name="DeBarry J."/>
            <person name="Dreyer I."/>
            <person name="Elias M."/>
            <person name="Engstrom E.M."/>
            <person name="Estelle M."/>
            <person name="Feng L."/>
            <person name="Finet C."/>
            <person name="Floyd S.K."/>
            <person name="Frommer W.B."/>
            <person name="Fujita T."/>
            <person name="Gramzow L."/>
            <person name="Gutensohn M."/>
            <person name="Harholt J."/>
            <person name="Hattori M."/>
            <person name="Heyl A."/>
            <person name="Hirai T."/>
            <person name="Hiwatashi Y."/>
            <person name="Ishikawa M."/>
            <person name="Iwata M."/>
            <person name="Karol K.G."/>
            <person name="Koehler B."/>
            <person name="Kolukisaoglu U."/>
            <person name="Kubo M."/>
            <person name="Kurata T."/>
            <person name="Lalonde S."/>
            <person name="Li K."/>
            <person name="Li Y."/>
            <person name="Litt A."/>
            <person name="Lyons E."/>
            <person name="Manning G."/>
            <person name="Maruyama T."/>
            <person name="Michael T.P."/>
            <person name="Mikami K."/>
            <person name="Miyazaki S."/>
            <person name="Morinaga S."/>
            <person name="Murata T."/>
            <person name="Mueller-Roeber B."/>
            <person name="Nelson D.R."/>
            <person name="Obara M."/>
            <person name="Oguri Y."/>
            <person name="Olmstead R.G."/>
            <person name="Onodera N."/>
            <person name="Petersen B.L."/>
            <person name="Pils B."/>
            <person name="Prigge M."/>
            <person name="Rensing S.A."/>
            <person name="Riano-Pachon D.M."/>
            <person name="Roberts A.W."/>
            <person name="Sato Y."/>
            <person name="Scheller H.V."/>
            <person name="Schulz B."/>
            <person name="Schulz C."/>
            <person name="Shakirov E.V."/>
            <person name="Shibagaki N."/>
            <person name="Shinohara N."/>
            <person name="Shippen D.E."/>
            <person name="Soerensen I."/>
            <person name="Sotooka R."/>
            <person name="Sugimoto N."/>
            <person name="Sugita M."/>
            <person name="Sumikawa N."/>
            <person name="Tanurdzic M."/>
            <person name="Theissen G."/>
            <person name="Ulvskov P."/>
            <person name="Wakazuki S."/>
            <person name="Weng J.K."/>
            <person name="Willats W.W."/>
            <person name="Wipf D."/>
            <person name="Wolf P.G."/>
            <person name="Yang L."/>
            <person name="Zimmer A.D."/>
            <person name="Zhu Q."/>
            <person name="Mitros T."/>
            <person name="Hellsten U."/>
            <person name="Loque D."/>
            <person name="Otillar R."/>
            <person name="Salamov A."/>
            <person name="Schmutz J."/>
            <person name="Shapiro H."/>
            <person name="Lindquist E."/>
            <person name="Lucas S."/>
            <person name="Rokhsar D."/>
            <person name="Grigoriev I.V."/>
        </authorList>
    </citation>
    <scope>NUCLEOTIDE SEQUENCE [LARGE SCALE GENOMIC DNA]</scope>
</reference>
<keyword evidence="2" id="KW-0805">Transcription regulation</keyword>
<accession>D8QUM4</accession>
<dbReference type="GO" id="GO:0003714">
    <property type="term" value="F:transcription corepressor activity"/>
    <property type="evidence" value="ECO:0000318"/>
    <property type="project" value="GO_Central"/>
</dbReference>
<dbReference type="InterPro" id="IPR057712">
    <property type="entry name" value="DUF7952"/>
</dbReference>
<dbReference type="AlphaFoldDB" id="D8QUM4"/>
<protein>
    <recommendedName>
        <fullName evidence="6">SANT domain-containing protein</fullName>
    </recommendedName>
</protein>
<dbReference type="InterPro" id="IPR056067">
    <property type="entry name" value="DUF7650"/>
</dbReference>
<feature type="region of interest" description="Disordered" evidence="5">
    <location>
        <begin position="521"/>
        <end position="551"/>
    </location>
</feature>
<evidence type="ECO:0000256" key="4">
    <source>
        <dbReference type="ARBA" id="ARBA00023242"/>
    </source>
</evidence>
<feature type="region of interest" description="Disordered" evidence="5">
    <location>
        <begin position="1"/>
        <end position="37"/>
    </location>
</feature>
<dbReference type="OrthoDB" id="1939398at2759"/>
<dbReference type="eggNOG" id="ENOG502QQVN">
    <property type="taxonomic scope" value="Eukaryota"/>
</dbReference>
<dbReference type="InterPro" id="IPR017884">
    <property type="entry name" value="SANT_dom"/>
</dbReference>
<evidence type="ECO:0000313" key="7">
    <source>
        <dbReference type="EMBL" id="EFJ36320.1"/>
    </source>
</evidence>
<dbReference type="Pfam" id="PF24662">
    <property type="entry name" value="DUF7650"/>
    <property type="match status" value="1"/>
</dbReference>
<keyword evidence="3" id="KW-0804">Transcription</keyword>
<feature type="compositionally biased region" description="Basic and acidic residues" evidence="5">
    <location>
        <begin position="107"/>
        <end position="116"/>
    </location>
</feature>
<name>D8QUM4_SELML</name>
<keyword evidence="8" id="KW-1185">Reference proteome</keyword>
<sequence length="804" mass="89156">MDDELKMEPCTFDDSESSGSGSGSGSDDDDCTPRIGSDFQVDELPRCTHDFFAAENGNHVTVFSADEEELAFALGGMAIPITSIRMNNEKKQDLGRDCDDQNEGELPEDKNGGGDGRRRKGKKKRKGNWLTFRRMRAKSSLSEMEDVIVPGDGFDAWEENEEAAFLLGLYLFGKDFNALKRFLETRMLTDLQHYYYSIFYGTPAYKRWVAARNNCSKRIVNGRHILVGRRQEELLRRLLPEVEECSRPELFETMAGFNKGEVSFERYVSRIKDIAGLELFVDSVGLGCGKRDLTMGSVDSVQATKKFELPPGKAFSDYTGTEMFRALSGGCRLSKSRAQDLFWEGVWPRLLAKDWSSEQSGKGPLVYMVPGIKRYSKRSLIKGKDYFDSISEVLNHVATDASLLELPELDNELMAKSQSEINNKRGVSSSSKMDDINTNGVVSERKRRPTLWLSKGTSHAFAKGDDQGDEDKDGETPKEKKVDTPKEKKDEPAAERNDDGGLITTFLALPKQLQQLEVNCRTGNTDAGDPEQGKNSESRSESTSETMTTTTTATLVCSSSAPRFDLKAPAGSSCDSTRSSIEEQTLTRWRSDYQHVLPSRKRSYDIFSERINSASSLQLQGGVAAAVGFSAQPTRTKTFFLDNMIKHYLGNGKSVRLYGPSTMSARANVAEALYKRFQVAFYRKEIISLVLAVHLDWQQKMAKSIADNSVDERDSRKSSSKEELKLYELPEAAAAGQASSITSSVSSQAPPCCCVPGGPVDKNLSRIEAEEMIQEDDGDKDGFQRKLVGSSCLRCSSRVQAGGT</sequence>
<dbReference type="EMBL" id="GL377567">
    <property type="protein sequence ID" value="EFJ36320.1"/>
    <property type="molecule type" value="Genomic_DNA"/>
</dbReference>
<dbReference type="STRING" id="88036.D8QUM4"/>
<dbReference type="Gene3D" id="1.10.10.60">
    <property type="entry name" value="Homeodomain-like"/>
    <property type="match status" value="1"/>
</dbReference>
<evidence type="ECO:0000256" key="1">
    <source>
        <dbReference type="ARBA" id="ARBA00004123"/>
    </source>
</evidence>
<keyword evidence="4" id="KW-0539">Nucleus</keyword>
<evidence type="ECO:0000259" key="6">
    <source>
        <dbReference type="PROSITE" id="PS51293"/>
    </source>
</evidence>
<dbReference type="Gramene" id="EFJ36320">
    <property type="protein sequence ID" value="EFJ36320"/>
    <property type="gene ID" value="SELMODRAFT_438163"/>
</dbReference>
<dbReference type="PROSITE" id="PS51293">
    <property type="entry name" value="SANT"/>
    <property type="match status" value="1"/>
</dbReference>
<evidence type="ECO:0000256" key="2">
    <source>
        <dbReference type="ARBA" id="ARBA00023015"/>
    </source>
</evidence>
<dbReference type="PANTHER" id="PTHR13859">
    <property type="entry name" value="ATROPHIN-RELATED"/>
    <property type="match status" value="1"/>
</dbReference>
<feature type="compositionally biased region" description="Basic and acidic residues" evidence="5">
    <location>
        <begin position="531"/>
        <end position="542"/>
    </location>
</feature>
<comment type="subcellular location">
    <subcellularLocation>
        <location evidence="1">Nucleus</location>
    </subcellularLocation>
</comment>
<gene>
    <name evidence="7" type="ORF">SELMODRAFT_438163</name>
</gene>
<evidence type="ECO:0000256" key="5">
    <source>
        <dbReference type="SAM" id="MobiDB-lite"/>
    </source>
</evidence>
<feature type="compositionally biased region" description="Polar residues" evidence="5">
    <location>
        <begin position="420"/>
        <end position="441"/>
    </location>
</feature>
<feature type="region of interest" description="Disordered" evidence="5">
    <location>
        <begin position="420"/>
        <end position="501"/>
    </location>
</feature>
<dbReference type="KEGG" id="smo:SELMODRAFT_438163"/>
<dbReference type="GO" id="GO:0005634">
    <property type="term" value="C:nucleus"/>
    <property type="evidence" value="ECO:0000318"/>
    <property type="project" value="GO_Central"/>
</dbReference>